<proteinExistence type="predicted"/>
<evidence type="ECO:0000256" key="1">
    <source>
        <dbReference type="SAM" id="Phobius"/>
    </source>
</evidence>
<feature type="transmembrane region" description="Helical" evidence="1">
    <location>
        <begin position="42"/>
        <end position="64"/>
    </location>
</feature>
<evidence type="ECO:0000313" key="3">
    <source>
        <dbReference type="Proteomes" id="UP000475862"/>
    </source>
</evidence>
<keyword evidence="1" id="KW-1133">Transmembrane helix</keyword>
<organism evidence="2 3">
    <name type="scientific">Aphis glycines</name>
    <name type="common">Soybean aphid</name>
    <dbReference type="NCBI Taxonomy" id="307491"/>
    <lineage>
        <taxon>Eukaryota</taxon>
        <taxon>Metazoa</taxon>
        <taxon>Ecdysozoa</taxon>
        <taxon>Arthropoda</taxon>
        <taxon>Hexapoda</taxon>
        <taxon>Insecta</taxon>
        <taxon>Pterygota</taxon>
        <taxon>Neoptera</taxon>
        <taxon>Paraneoptera</taxon>
        <taxon>Hemiptera</taxon>
        <taxon>Sternorrhyncha</taxon>
        <taxon>Aphidomorpha</taxon>
        <taxon>Aphidoidea</taxon>
        <taxon>Aphididae</taxon>
        <taxon>Aphidini</taxon>
        <taxon>Aphis</taxon>
        <taxon>Aphis</taxon>
    </lineage>
</organism>
<dbReference type="EMBL" id="VYZN01000054">
    <property type="protein sequence ID" value="KAE9526960.1"/>
    <property type="molecule type" value="Genomic_DNA"/>
</dbReference>
<name>A0A6G0T755_APHGL</name>
<dbReference type="Proteomes" id="UP000475862">
    <property type="component" value="Unassembled WGS sequence"/>
</dbReference>
<accession>A0A6G0T755</accession>
<sequence>MSSTNREADGRAFSSFSIYPLLIANLKAPATPLPKSGSGSRIGLLSIYLLYLGMGWFWFSVLWLGNNQFLHKFLPVPRIPFGNLLSHKILDKNQYREPKVVIFRNRTRTRTRTNNFLRIDQSLVWPKFGRLSDDDDIEGGGGGVRLGGGGVRTSFRDIFGGGVALVSSGFITTYWFNTLIK</sequence>
<comment type="caution">
    <text evidence="2">The sequence shown here is derived from an EMBL/GenBank/DDBJ whole genome shotgun (WGS) entry which is preliminary data.</text>
</comment>
<keyword evidence="3" id="KW-1185">Reference proteome</keyword>
<feature type="transmembrane region" description="Helical" evidence="1">
    <location>
        <begin position="158"/>
        <end position="176"/>
    </location>
</feature>
<evidence type="ECO:0000313" key="2">
    <source>
        <dbReference type="EMBL" id="KAE9526960.1"/>
    </source>
</evidence>
<protein>
    <submittedName>
        <fullName evidence="2">Uncharacterized protein</fullName>
    </submittedName>
</protein>
<dbReference type="AlphaFoldDB" id="A0A6G0T755"/>
<reference evidence="2 3" key="1">
    <citation type="submission" date="2019-08" db="EMBL/GenBank/DDBJ databases">
        <title>The genome of the soybean aphid Biotype 1, its phylome, world population structure and adaptation to the North American continent.</title>
        <authorList>
            <person name="Giordano R."/>
            <person name="Donthu R.K."/>
            <person name="Hernandez A.G."/>
            <person name="Wright C.L."/>
            <person name="Zimin A.V."/>
        </authorList>
    </citation>
    <scope>NUCLEOTIDE SEQUENCE [LARGE SCALE GENOMIC DNA]</scope>
    <source>
        <tissue evidence="2">Whole aphids</tissue>
    </source>
</reference>
<keyword evidence="1" id="KW-0812">Transmembrane</keyword>
<keyword evidence="1" id="KW-0472">Membrane</keyword>
<feature type="transmembrane region" description="Helical" evidence="1">
    <location>
        <begin position="12"/>
        <end position="30"/>
    </location>
</feature>
<gene>
    <name evidence="2" type="ORF">AGLY_013608</name>
</gene>